<comment type="caution">
    <text evidence="1">The sequence shown here is derived from an EMBL/GenBank/DDBJ whole genome shotgun (WGS) entry which is preliminary data.</text>
</comment>
<evidence type="ECO:0000313" key="1">
    <source>
        <dbReference type="EMBL" id="KAK3049589.1"/>
    </source>
</evidence>
<dbReference type="EMBL" id="JAWDJW010010189">
    <property type="protein sequence ID" value="KAK3049589.1"/>
    <property type="molecule type" value="Genomic_DNA"/>
</dbReference>
<dbReference type="Proteomes" id="UP001186974">
    <property type="component" value="Unassembled WGS sequence"/>
</dbReference>
<accession>A0ACC3CXJ2</accession>
<keyword evidence="2" id="KW-1185">Reference proteome</keyword>
<proteinExistence type="predicted"/>
<gene>
    <name evidence="1" type="ORF">LTS18_012742</name>
</gene>
<sequence>MSMAPVATPPRRPATRPRSSRPRTEPPQKKRRYIPGGPGGGGRYIDDDGRETPVGGTGPGGYLYTGPRGRVGRENVEKGVVAPLLRSTSARSPTTISRPRRDRPAPRPRYSSSAAAAATAVQNEGYKPREERGWEEFHPDLDIEAEFPVYTADEVDGFVPSDIRPLGLRPDKSTTETGGSAIVDESVLAQDGLSLGHEASIQDSDTVNVGGLLSASSRKRPGRPPRRAESMLHGLGSPPAPRIVPIPTHNPKERLNLSKPQFRNIETFAAYEQDKAVAVNYVDKSMSNVGFQESDMFARSTLRQYIRGGEGLLEDELDLAQAVIDDGDVTTVASVGRVEYDMDEQDERWLESVNAQRKADDVEAIKPAIFEITMTQIEKEWHALEKRK</sequence>
<reference evidence="1" key="1">
    <citation type="submission" date="2024-09" db="EMBL/GenBank/DDBJ databases">
        <title>Black Yeasts Isolated from many extreme environments.</title>
        <authorList>
            <person name="Coleine C."/>
            <person name="Stajich J.E."/>
            <person name="Selbmann L."/>
        </authorList>
    </citation>
    <scope>NUCLEOTIDE SEQUENCE</scope>
    <source>
        <strain evidence="1">CCFEE 5737</strain>
    </source>
</reference>
<protein>
    <submittedName>
        <fullName evidence="1">Uncharacterized protein</fullName>
    </submittedName>
</protein>
<organism evidence="1 2">
    <name type="scientific">Coniosporium uncinatum</name>
    <dbReference type="NCBI Taxonomy" id="93489"/>
    <lineage>
        <taxon>Eukaryota</taxon>
        <taxon>Fungi</taxon>
        <taxon>Dikarya</taxon>
        <taxon>Ascomycota</taxon>
        <taxon>Pezizomycotina</taxon>
        <taxon>Dothideomycetes</taxon>
        <taxon>Dothideomycetes incertae sedis</taxon>
        <taxon>Coniosporium</taxon>
    </lineage>
</organism>
<evidence type="ECO:0000313" key="2">
    <source>
        <dbReference type="Proteomes" id="UP001186974"/>
    </source>
</evidence>
<name>A0ACC3CXJ2_9PEZI</name>